<dbReference type="EC" id="3.1.-.-" evidence="3"/>
<evidence type="ECO:0000256" key="2">
    <source>
        <dbReference type="ARBA" id="ARBA00022649"/>
    </source>
</evidence>
<sequence length="121" mass="13613">MFHYGDVIWVDLDPAAGHEQTKRRPAIVVSNDSYNRFNNLIMVVPVTSAHEYPLHINIGVIEDERGNAIHGWAQVEQLKSLDLRTRNATVVGEVDADVLNALTEMILGCLMQPTMRIEQFA</sequence>
<evidence type="ECO:0000256" key="3">
    <source>
        <dbReference type="PIRNR" id="PIRNR033490"/>
    </source>
</evidence>
<comment type="function">
    <text evidence="3">Toxic component of a type II toxin-antitoxin (TA) system.</text>
</comment>
<keyword evidence="2" id="KW-1277">Toxin-antitoxin system</keyword>
<accession>A0A2N5IXM9</accession>
<evidence type="ECO:0000313" key="4">
    <source>
        <dbReference type="EMBL" id="PLS26712.1"/>
    </source>
</evidence>
<dbReference type="PIRSF" id="PIRSF033490">
    <property type="entry name" value="MazF"/>
    <property type="match status" value="1"/>
</dbReference>
<keyword evidence="3" id="KW-0378">Hydrolase</keyword>
<evidence type="ECO:0000313" key="5">
    <source>
        <dbReference type="Proteomes" id="UP000234935"/>
    </source>
</evidence>
<evidence type="ECO:0000256" key="1">
    <source>
        <dbReference type="ARBA" id="ARBA00007521"/>
    </source>
</evidence>
<keyword evidence="3" id="KW-0255">Endonuclease</keyword>
<dbReference type="Gene3D" id="2.30.30.110">
    <property type="match status" value="1"/>
</dbReference>
<dbReference type="AlphaFoldDB" id="A0A2N5IXM9"/>
<keyword evidence="5" id="KW-1185">Reference proteome</keyword>
<dbReference type="InterPro" id="IPR003477">
    <property type="entry name" value="PemK-like"/>
</dbReference>
<protein>
    <recommendedName>
        <fullName evidence="3">mRNA interferase</fullName>
        <ecNumber evidence="3">3.1.-.-</ecNumber>
    </recommendedName>
</protein>
<proteinExistence type="inferred from homology"/>
<organism evidence="4 5">
    <name type="scientific">Bifidobacterium anseris</name>
    <dbReference type="NCBI Taxonomy" id="2020963"/>
    <lineage>
        <taxon>Bacteria</taxon>
        <taxon>Bacillati</taxon>
        <taxon>Actinomycetota</taxon>
        <taxon>Actinomycetes</taxon>
        <taxon>Bifidobacteriales</taxon>
        <taxon>Bifidobacteriaceae</taxon>
        <taxon>Bifidobacterium</taxon>
    </lineage>
</organism>
<dbReference type="GO" id="GO:0004521">
    <property type="term" value="F:RNA endonuclease activity"/>
    <property type="evidence" value="ECO:0007669"/>
    <property type="project" value="TreeGrafter"/>
</dbReference>
<dbReference type="GO" id="GO:0016787">
    <property type="term" value="F:hydrolase activity"/>
    <property type="evidence" value="ECO:0007669"/>
    <property type="project" value="UniProtKB-KW"/>
</dbReference>
<dbReference type="PANTHER" id="PTHR33988">
    <property type="entry name" value="ENDORIBONUCLEASE MAZF-RELATED"/>
    <property type="match status" value="1"/>
</dbReference>
<dbReference type="Proteomes" id="UP000234935">
    <property type="component" value="Unassembled WGS sequence"/>
</dbReference>
<comment type="similarity">
    <text evidence="1 3">Belongs to the PemK/MazF family.</text>
</comment>
<dbReference type="SUPFAM" id="SSF50118">
    <property type="entry name" value="Cell growth inhibitor/plasmid maintenance toxic component"/>
    <property type="match status" value="1"/>
</dbReference>
<dbReference type="Pfam" id="PF02452">
    <property type="entry name" value="PemK_toxin"/>
    <property type="match status" value="1"/>
</dbReference>
<dbReference type="GO" id="GO:0006402">
    <property type="term" value="P:mRNA catabolic process"/>
    <property type="evidence" value="ECO:0007669"/>
    <property type="project" value="TreeGrafter"/>
</dbReference>
<name>A0A2N5IXM9_9BIFI</name>
<dbReference type="RefSeq" id="WP_026644803.1">
    <property type="nucleotide sequence ID" value="NZ_NMYC01000005.1"/>
</dbReference>
<reference evidence="4 5" key="1">
    <citation type="submission" date="2017-07" db="EMBL/GenBank/DDBJ databases">
        <title>Bifidobacterium novel species.</title>
        <authorList>
            <person name="Lugli G.A."/>
            <person name="Milani C."/>
            <person name="Duranti S."/>
            <person name="Mangifesta M."/>
        </authorList>
    </citation>
    <scope>NUCLEOTIDE SEQUENCE [LARGE SCALE GENOMIC DNA]</scope>
    <source>
        <strain evidence="5">Goo31D</strain>
    </source>
</reference>
<dbReference type="EMBL" id="NMYC01000005">
    <property type="protein sequence ID" value="PLS26712.1"/>
    <property type="molecule type" value="Genomic_DNA"/>
</dbReference>
<dbReference type="GO" id="GO:0016075">
    <property type="term" value="P:rRNA catabolic process"/>
    <property type="evidence" value="ECO:0007669"/>
    <property type="project" value="TreeGrafter"/>
</dbReference>
<keyword evidence="3" id="KW-0540">Nuclease</keyword>
<dbReference type="GO" id="GO:0003677">
    <property type="term" value="F:DNA binding"/>
    <property type="evidence" value="ECO:0007669"/>
    <property type="project" value="InterPro"/>
</dbReference>
<dbReference type="InterPro" id="IPR011067">
    <property type="entry name" value="Plasmid_toxin/cell-grow_inhib"/>
</dbReference>
<gene>
    <name evidence="4" type="ORF">CGZ88_1197</name>
</gene>
<comment type="caution">
    <text evidence="4">The sequence shown here is derived from an EMBL/GenBank/DDBJ whole genome shotgun (WGS) entry which is preliminary data.</text>
</comment>